<proteinExistence type="predicted"/>
<protein>
    <submittedName>
        <fullName evidence="2">Uncharacterized protein</fullName>
    </submittedName>
</protein>
<keyword evidence="3" id="KW-1185">Reference proteome</keyword>
<dbReference type="AlphaFoldDB" id="A0ABD3EW83"/>
<evidence type="ECO:0000256" key="1">
    <source>
        <dbReference type="SAM" id="MobiDB-lite"/>
    </source>
</evidence>
<feature type="compositionally biased region" description="Acidic residues" evidence="1">
    <location>
        <begin position="66"/>
        <end position="79"/>
    </location>
</feature>
<reference evidence="2 3" key="1">
    <citation type="submission" date="2024-09" db="EMBL/GenBank/DDBJ databases">
        <title>Genome sequencing and assembly of Phytophthora oleae, isolate VK10A, causative agent of rot of olive drupes.</title>
        <authorList>
            <person name="Conti Taguali S."/>
            <person name="Riolo M."/>
            <person name="La Spada F."/>
            <person name="Cacciola S.O."/>
            <person name="Dionisio G."/>
        </authorList>
    </citation>
    <scope>NUCLEOTIDE SEQUENCE [LARGE SCALE GENOMIC DNA]</scope>
    <source>
        <strain evidence="2 3">VK10A</strain>
    </source>
</reference>
<evidence type="ECO:0000313" key="3">
    <source>
        <dbReference type="Proteomes" id="UP001632037"/>
    </source>
</evidence>
<sequence length="194" mass="21565">MWPPEWPIYGWITFLNYIFYCEGKRRAPQGVTVPTALLEPIPGPATVDPVPQGSADEARLQQLYNSDDDVEESKEEQEEPVPTPRMKRRLEGTQGGETRLLALRQRLGDDQEMVRGVDELIALRQANLGSGTSSSLVAARGSETKAQFRPSRQQVLAHGVLVNETMQSKAKELDHLPHPGAARGIFGWDFGFRG</sequence>
<name>A0ABD3EW83_9STRA</name>
<accession>A0ABD3EW83</accession>
<gene>
    <name evidence="2" type="ORF">V7S43_016150</name>
</gene>
<evidence type="ECO:0000313" key="2">
    <source>
        <dbReference type="EMBL" id="KAL3658783.1"/>
    </source>
</evidence>
<dbReference type="EMBL" id="JBIMZQ010000051">
    <property type="protein sequence ID" value="KAL3658783.1"/>
    <property type="molecule type" value="Genomic_DNA"/>
</dbReference>
<comment type="caution">
    <text evidence="2">The sequence shown here is derived from an EMBL/GenBank/DDBJ whole genome shotgun (WGS) entry which is preliminary data.</text>
</comment>
<organism evidence="2 3">
    <name type="scientific">Phytophthora oleae</name>
    <dbReference type="NCBI Taxonomy" id="2107226"/>
    <lineage>
        <taxon>Eukaryota</taxon>
        <taxon>Sar</taxon>
        <taxon>Stramenopiles</taxon>
        <taxon>Oomycota</taxon>
        <taxon>Peronosporomycetes</taxon>
        <taxon>Peronosporales</taxon>
        <taxon>Peronosporaceae</taxon>
        <taxon>Phytophthora</taxon>
    </lineage>
</organism>
<dbReference type="Proteomes" id="UP001632037">
    <property type="component" value="Unassembled WGS sequence"/>
</dbReference>
<feature type="region of interest" description="Disordered" evidence="1">
    <location>
        <begin position="65"/>
        <end position="94"/>
    </location>
</feature>